<keyword evidence="2" id="KW-0732">Signal</keyword>
<organism evidence="3 4">
    <name type="scientific">Brevundimonas abyssalis TAR-001</name>
    <dbReference type="NCBI Taxonomy" id="1391729"/>
    <lineage>
        <taxon>Bacteria</taxon>
        <taxon>Pseudomonadati</taxon>
        <taxon>Pseudomonadota</taxon>
        <taxon>Alphaproteobacteria</taxon>
        <taxon>Caulobacterales</taxon>
        <taxon>Caulobacteraceae</taxon>
        <taxon>Brevundimonas</taxon>
    </lineage>
</organism>
<dbReference type="InterPro" id="IPR021747">
    <property type="entry name" value="DUF3313"/>
</dbReference>
<comment type="caution">
    <text evidence="3">The sequence shown here is derived from an EMBL/GenBank/DDBJ whole genome shotgun (WGS) entry which is preliminary data.</text>
</comment>
<dbReference type="Pfam" id="PF11769">
    <property type="entry name" value="DUF3313"/>
    <property type="match status" value="1"/>
</dbReference>
<evidence type="ECO:0000256" key="1">
    <source>
        <dbReference type="SAM" id="MobiDB-lite"/>
    </source>
</evidence>
<evidence type="ECO:0000313" key="4">
    <source>
        <dbReference type="Proteomes" id="UP000016569"/>
    </source>
</evidence>
<name>A0A8E0NBQ7_9CAUL</name>
<dbReference type="PROSITE" id="PS51257">
    <property type="entry name" value="PROKAR_LIPOPROTEIN"/>
    <property type="match status" value="1"/>
</dbReference>
<sequence length="269" mass="28060">MRFHGMTAACGALALAACGTTAVEPSGLLSSYDGLAVREGTVWASIQERRDDALATQIDRLFIEPAILAPGVGHDLTDYERTLVLREVDRQICYEVSERFTVLAEPAMDAGRVRAVVSRIGPTGRAASAASAASGFFIPGPIGLRVPGTLGGLAAEAELLAANDQGQAAAILWSRDAQAVGTDNPSLSRVGDAVQLAEPFGDAVGDAFAPPEREVRAIADPDPCARFGPRFRPEGVAAGFITGLYSPELSGAQAEGDEPEATQTEQPDR</sequence>
<feature type="signal peptide" evidence="2">
    <location>
        <begin position="1"/>
        <end position="22"/>
    </location>
</feature>
<proteinExistence type="predicted"/>
<feature type="chain" id="PRO_5034948017" description="DUF3313 domain-containing protein" evidence="2">
    <location>
        <begin position="23"/>
        <end position="269"/>
    </location>
</feature>
<dbReference type="Proteomes" id="UP000016569">
    <property type="component" value="Unassembled WGS sequence"/>
</dbReference>
<accession>A0A8E0NBQ7</accession>
<protein>
    <recommendedName>
        <fullName evidence="5">DUF3313 domain-containing protein</fullName>
    </recommendedName>
</protein>
<evidence type="ECO:0000313" key="3">
    <source>
        <dbReference type="EMBL" id="GAD59429.1"/>
    </source>
</evidence>
<evidence type="ECO:0008006" key="5">
    <source>
        <dbReference type="Google" id="ProtNLM"/>
    </source>
</evidence>
<dbReference type="AlphaFoldDB" id="A0A8E0NBQ7"/>
<dbReference type="EMBL" id="BATC01000027">
    <property type="protein sequence ID" value="GAD59429.1"/>
    <property type="molecule type" value="Genomic_DNA"/>
</dbReference>
<evidence type="ECO:0000256" key="2">
    <source>
        <dbReference type="SAM" id="SignalP"/>
    </source>
</evidence>
<reference evidence="4" key="1">
    <citation type="journal article" date="2013" name="Genome Announc.">
        <title>Draft Genome Sequence of the Dimorphic Prosthecate Bacterium Brevundimonas abyssalis TAR-001T.</title>
        <authorList>
            <person name="Tsubouchi T."/>
            <person name="Nishi S."/>
            <person name="Usui K."/>
            <person name="Shimane Y."/>
            <person name="Takaki Y."/>
            <person name="Maruyama T."/>
            <person name="Hatada Y."/>
        </authorList>
    </citation>
    <scope>NUCLEOTIDE SEQUENCE [LARGE SCALE GENOMIC DNA]</scope>
    <source>
        <strain evidence="4">TAR-001</strain>
    </source>
</reference>
<feature type="region of interest" description="Disordered" evidence="1">
    <location>
        <begin position="247"/>
        <end position="269"/>
    </location>
</feature>
<gene>
    <name evidence="3" type="ORF">MBEBAB_1679</name>
</gene>
<keyword evidence="4" id="KW-1185">Reference proteome</keyword>